<dbReference type="OrthoDB" id="3250555at2759"/>
<feature type="compositionally biased region" description="Basic residues" evidence="1">
    <location>
        <begin position="211"/>
        <end position="220"/>
    </location>
</feature>
<keyword evidence="3" id="KW-1185">Reference proteome</keyword>
<feature type="compositionally biased region" description="Polar residues" evidence="1">
    <location>
        <begin position="181"/>
        <end position="196"/>
    </location>
</feature>
<sequence length="789" mass="88275">MPHICAENYLHQEQLSSSPLVYTRAPSLDSIDDSRFDAYSVNVPPTSSDPLTSSSPPRYILESECRYYFDTGSTRSTISPFDCSSRTSVSEQYLEGPKSPQIYQPILYDDFSAELCARLHNIVEERRRETSRIITPPDESHFGKMTRPTHGPSQANDAYMHRTMTLPTISRKRPRSFSTITEAQDDLSQSSPTTLDPRTVKKPRLSLSRLPNRRPSHPVKRTATLKKRSTLRPNFSEETQELSIAEIVGLKLANVLGTPVPKVLLPSDPDAHDEDWVPTVPCTPEGLKPEPKHPFGADIFRDPRLILSPIKVVKSRSTLSDHLLERTIPDDVPVIAPPAEHAWAPPLSEEAQAKLRLRRFREREANMRDEDGLTDFFPKTKGAVNDTRYDLDDKHELESSVGRPFRDGFGCSDMIEWILQVLPTTGGQKPTPKRKHPSRRSSPTSANNATISLATTATTTSASTTSNSSTRSLSYQSTPKSRALSDANILDQLTNSPETRFHAVYLFLRFFHIIIGLERNDQTALFSPGAPGGINKYGDFRDEEGFELVAWDVAAACLALSVKMNRDVLPPLFPVYSCRFEALAPHDMSFEDFETAQRDILLALSYNLGSTPQAVLDELWRVLPSLRELVGFHEPNDSGGDGDGERVQGKECACQGWGVTLEETWLVLLDVAAEVEVLRFPLSLLTGAALAEGLLLSLIRKYQSEEPWYSGFVVRRNRNRNFQATSRHAKTRAAERTWSTSLSTTRDHVEKAKTVSEGVMLDIQNVLEVSEGRSSESIVCFYLDIVWGM</sequence>
<dbReference type="AlphaFoldDB" id="A0A8H5GMU0"/>
<gene>
    <name evidence="2" type="ORF">D9758_004363</name>
</gene>
<dbReference type="EMBL" id="JAACJM010000017">
    <property type="protein sequence ID" value="KAF5367921.1"/>
    <property type="molecule type" value="Genomic_DNA"/>
</dbReference>
<evidence type="ECO:0000313" key="3">
    <source>
        <dbReference type="Proteomes" id="UP000559256"/>
    </source>
</evidence>
<comment type="caution">
    <text evidence="2">The sequence shown here is derived from an EMBL/GenBank/DDBJ whole genome shotgun (WGS) entry which is preliminary data.</text>
</comment>
<proteinExistence type="predicted"/>
<name>A0A8H5GMU0_9AGAR</name>
<feature type="region of interest" description="Disordered" evidence="1">
    <location>
        <begin position="181"/>
        <end position="220"/>
    </location>
</feature>
<feature type="compositionally biased region" description="Low complexity" evidence="1">
    <location>
        <begin position="444"/>
        <end position="478"/>
    </location>
</feature>
<feature type="region of interest" description="Disordered" evidence="1">
    <location>
        <begin position="135"/>
        <end position="156"/>
    </location>
</feature>
<dbReference type="Proteomes" id="UP000559256">
    <property type="component" value="Unassembled WGS sequence"/>
</dbReference>
<feature type="region of interest" description="Disordered" evidence="1">
    <location>
        <begin position="424"/>
        <end position="479"/>
    </location>
</feature>
<protein>
    <submittedName>
        <fullName evidence="2">Uncharacterized protein</fullName>
    </submittedName>
</protein>
<accession>A0A8H5GMU0</accession>
<evidence type="ECO:0000256" key="1">
    <source>
        <dbReference type="SAM" id="MobiDB-lite"/>
    </source>
</evidence>
<reference evidence="2 3" key="1">
    <citation type="journal article" date="2020" name="ISME J.">
        <title>Uncovering the hidden diversity of litter-decomposition mechanisms in mushroom-forming fungi.</title>
        <authorList>
            <person name="Floudas D."/>
            <person name="Bentzer J."/>
            <person name="Ahren D."/>
            <person name="Johansson T."/>
            <person name="Persson P."/>
            <person name="Tunlid A."/>
        </authorList>
    </citation>
    <scope>NUCLEOTIDE SEQUENCE [LARGE SCALE GENOMIC DNA]</scope>
    <source>
        <strain evidence="2 3">CBS 291.85</strain>
    </source>
</reference>
<organism evidence="2 3">
    <name type="scientific">Tetrapyrgos nigripes</name>
    <dbReference type="NCBI Taxonomy" id="182062"/>
    <lineage>
        <taxon>Eukaryota</taxon>
        <taxon>Fungi</taxon>
        <taxon>Dikarya</taxon>
        <taxon>Basidiomycota</taxon>
        <taxon>Agaricomycotina</taxon>
        <taxon>Agaricomycetes</taxon>
        <taxon>Agaricomycetidae</taxon>
        <taxon>Agaricales</taxon>
        <taxon>Marasmiineae</taxon>
        <taxon>Marasmiaceae</taxon>
        <taxon>Tetrapyrgos</taxon>
    </lineage>
</organism>
<evidence type="ECO:0000313" key="2">
    <source>
        <dbReference type="EMBL" id="KAF5367921.1"/>
    </source>
</evidence>